<organism evidence="7 8">
    <name type="scientific">Ditylenchus dipsaci</name>
    <dbReference type="NCBI Taxonomy" id="166011"/>
    <lineage>
        <taxon>Eukaryota</taxon>
        <taxon>Metazoa</taxon>
        <taxon>Ecdysozoa</taxon>
        <taxon>Nematoda</taxon>
        <taxon>Chromadorea</taxon>
        <taxon>Rhabditida</taxon>
        <taxon>Tylenchina</taxon>
        <taxon>Tylenchomorpha</taxon>
        <taxon>Sphaerularioidea</taxon>
        <taxon>Anguinidae</taxon>
        <taxon>Anguininae</taxon>
        <taxon>Ditylenchus</taxon>
    </lineage>
</organism>
<dbReference type="Pfam" id="PF01679">
    <property type="entry name" value="Pmp3"/>
    <property type="match status" value="1"/>
</dbReference>
<accession>A0A915EIY3</accession>
<name>A0A915EIY3_9BILA</name>
<comment type="similarity">
    <text evidence="2">Belongs to the UPF0057 (PMP3) family.</text>
</comment>
<comment type="subcellular location">
    <subcellularLocation>
        <location evidence="1">Membrane</location>
    </subcellularLocation>
</comment>
<feature type="transmembrane region" description="Helical" evidence="6">
    <location>
        <begin position="9"/>
        <end position="27"/>
    </location>
</feature>
<evidence type="ECO:0000313" key="8">
    <source>
        <dbReference type="WBParaSite" id="jg6481"/>
    </source>
</evidence>
<reference evidence="8" key="1">
    <citation type="submission" date="2022-11" db="UniProtKB">
        <authorList>
            <consortium name="WormBaseParasite"/>
        </authorList>
    </citation>
    <scope>IDENTIFICATION</scope>
</reference>
<dbReference type="Proteomes" id="UP000887574">
    <property type="component" value="Unplaced"/>
</dbReference>
<dbReference type="WBParaSite" id="jg6481">
    <property type="protein sequence ID" value="jg6481"/>
    <property type="gene ID" value="jg6481"/>
</dbReference>
<dbReference type="InterPro" id="IPR000612">
    <property type="entry name" value="PMP3"/>
</dbReference>
<evidence type="ECO:0000256" key="5">
    <source>
        <dbReference type="ARBA" id="ARBA00023136"/>
    </source>
</evidence>
<evidence type="ECO:0000256" key="4">
    <source>
        <dbReference type="ARBA" id="ARBA00022989"/>
    </source>
</evidence>
<protein>
    <submittedName>
        <fullName evidence="8">Uncharacterized protein</fullName>
    </submittedName>
</protein>
<keyword evidence="7" id="KW-1185">Reference proteome</keyword>
<keyword evidence="4 6" id="KW-1133">Transmembrane helix</keyword>
<sequence>MGEVSNEQLIMILLIIILPPLAVYYKAQRCNGHVAINICLGFFIFPWFFHAMWYCFFRQENVQTINSNC</sequence>
<feature type="transmembrane region" description="Helical" evidence="6">
    <location>
        <begin position="33"/>
        <end position="57"/>
    </location>
</feature>
<dbReference type="GO" id="GO:0016020">
    <property type="term" value="C:membrane"/>
    <property type="evidence" value="ECO:0007669"/>
    <property type="project" value="UniProtKB-SubCell"/>
</dbReference>
<proteinExistence type="inferred from homology"/>
<evidence type="ECO:0000256" key="2">
    <source>
        <dbReference type="ARBA" id="ARBA00009530"/>
    </source>
</evidence>
<dbReference type="AlphaFoldDB" id="A0A915EIY3"/>
<evidence type="ECO:0000256" key="6">
    <source>
        <dbReference type="SAM" id="Phobius"/>
    </source>
</evidence>
<keyword evidence="5 6" id="KW-0472">Membrane</keyword>
<keyword evidence="3 6" id="KW-0812">Transmembrane</keyword>
<evidence type="ECO:0000256" key="3">
    <source>
        <dbReference type="ARBA" id="ARBA00022692"/>
    </source>
</evidence>
<evidence type="ECO:0000313" key="7">
    <source>
        <dbReference type="Proteomes" id="UP000887574"/>
    </source>
</evidence>
<evidence type="ECO:0000256" key="1">
    <source>
        <dbReference type="ARBA" id="ARBA00004370"/>
    </source>
</evidence>